<feature type="transmembrane region" description="Helical" evidence="1">
    <location>
        <begin position="121"/>
        <end position="154"/>
    </location>
</feature>
<dbReference type="RefSeq" id="WP_015559586.1">
    <property type="nucleotide sequence ID" value="NZ_CP097279.1"/>
</dbReference>
<dbReference type="Proteomes" id="UP000283513">
    <property type="component" value="Unassembled WGS sequence"/>
</dbReference>
<keyword evidence="1" id="KW-1133">Transmembrane helix</keyword>
<feature type="transmembrane region" description="Helical" evidence="1">
    <location>
        <begin position="459"/>
        <end position="479"/>
    </location>
</feature>
<sequence length="541" mass="63542">MKLEKKALGISLYLFIASFFSERLWFNSDHLNLHNSIYIITKVMLLFTLIILGQVLYKGIIMVLQKDENAIFFAKIFFVYFILLIAVLLLIWPGIWRWDEFWMIDGSKWFYVAAAQNFLMSFFYICCLSILPFPAGIIIIQLLCVSGMVAYFVVNIYKWIIKDKKIASLTLIPFLLFPVIDSNLYPLRCTLYAFVELTLLSMILFKVIEFQKEQEKKVSNIFIFVYIIFSIILSVMRTEGKYYIILAPVLYIWFLGRYSNSRQKLAVVCVVLICSLTGNNYQNKIMQEQIGDRNTIVSTLNYLQYILKDDNLKNQETEMLDNVNKVVAIEVLEQYGPNSVWDSTKDLIRKDDYSRDDYSNFMKTYAKLVFKHPIEFMKVQVPIFFKANAISLDYQNQFIKETENLFDENSQYYTQDIVVLFRDDYFSKACFSNIRKKVIQILEFKASIFSNTPLEIFRILGYNSIPAILCLVGFFIWFIKQKRIKAAFLFIVPLIKLPLIVATAPDSFFMYYFSIYLIGQCVLFVILIKKVIYDKASRLKK</sequence>
<keyword evidence="1" id="KW-0812">Transmembrane</keyword>
<evidence type="ECO:0000313" key="3">
    <source>
        <dbReference type="Proteomes" id="UP000283513"/>
    </source>
</evidence>
<gene>
    <name evidence="2" type="ORF">DW856_17660</name>
</gene>
<dbReference type="EMBL" id="QSHO01000022">
    <property type="protein sequence ID" value="RHC13073.1"/>
    <property type="molecule type" value="Genomic_DNA"/>
</dbReference>
<reference evidence="2 3" key="1">
    <citation type="submission" date="2018-08" db="EMBL/GenBank/DDBJ databases">
        <title>A genome reference for cultivated species of the human gut microbiota.</title>
        <authorList>
            <person name="Zou Y."/>
            <person name="Xue W."/>
            <person name="Luo G."/>
        </authorList>
    </citation>
    <scope>NUCLEOTIDE SEQUENCE [LARGE SCALE GENOMIC DNA]</scope>
    <source>
        <strain evidence="2 3">AM37-1AC</strain>
    </source>
</reference>
<accession>A0A413YVM2</accession>
<feature type="transmembrane region" description="Helical" evidence="1">
    <location>
        <begin position="486"/>
        <end position="504"/>
    </location>
</feature>
<comment type="caution">
    <text evidence="2">The sequence shown here is derived from an EMBL/GenBank/DDBJ whole genome shotgun (WGS) entry which is preliminary data.</text>
</comment>
<keyword evidence="1" id="KW-0472">Membrane</keyword>
<evidence type="ECO:0000313" key="2">
    <source>
        <dbReference type="EMBL" id="RHC13073.1"/>
    </source>
</evidence>
<organism evidence="2 3">
    <name type="scientific">Roseburia intestinalis</name>
    <dbReference type="NCBI Taxonomy" id="166486"/>
    <lineage>
        <taxon>Bacteria</taxon>
        <taxon>Bacillati</taxon>
        <taxon>Bacillota</taxon>
        <taxon>Clostridia</taxon>
        <taxon>Lachnospirales</taxon>
        <taxon>Lachnospiraceae</taxon>
        <taxon>Roseburia</taxon>
    </lineage>
</organism>
<feature type="transmembrane region" description="Helical" evidence="1">
    <location>
        <begin position="510"/>
        <end position="532"/>
    </location>
</feature>
<feature type="transmembrane region" description="Helical" evidence="1">
    <location>
        <begin position="37"/>
        <end position="57"/>
    </location>
</feature>
<feature type="transmembrane region" description="Helical" evidence="1">
    <location>
        <begin position="220"/>
        <end position="236"/>
    </location>
</feature>
<evidence type="ECO:0000256" key="1">
    <source>
        <dbReference type="SAM" id="Phobius"/>
    </source>
</evidence>
<name>A0A413YVM2_9FIRM</name>
<protein>
    <recommendedName>
        <fullName evidence="4">Glycosyltransferase RgtA/B/C/D-like domain-containing protein</fullName>
    </recommendedName>
</protein>
<evidence type="ECO:0008006" key="4">
    <source>
        <dbReference type="Google" id="ProtNLM"/>
    </source>
</evidence>
<proteinExistence type="predicted"/>
<feature type="transmembrane region" description="Helical" evidence="1">
    <location>
        <begin position="69"/>
        <end position="92"/>
    </location>
</feature>
<feature type="transmembrane region" description="Helical" evidence="1">
    <location>
        <begin position="191"/>
        <end position="208"/>
    </location>
</feature>
<dbReference type="AlphaFoldDB" id="A0A413YVM2"/>